<proteinExistence type="inferred from homology"/>
<evidence type="ECO:0000256" key="2">
    <source>
        <dbReference type="ARBA" id="ARBA00006491"/>
    </source>
</evidence>
<dbReference type="Proteomes" id="UP000504638">
    <property type="component" value="Unplaced"/>
</dbReference>
<evidence type="ECO:0000256" key="6">
    <source>
        <dbReference type="ARBA" id="ARBA00023242"/>
    </source>
</evidence>
<evidence type="ECO:0000256" key="1">
    <source>
        <dbReference type="ARBA" id="ARBA00003199"/>
    </source>
</evidence>
<dbReference type="PANTHER" id="PTHR28623">
    <property type="entry name" value="PROTEIN FAM118B"/>
    <property type="match status" value="1"/>
</dbReference>
<dbReference type="InterPro" id="IPR029035">
    <property type="entry name" value="DHS-like_NAD/FAD-binding_dom"/>
</dbReference>
<comment type="subcellular location">
    <subcellularLocation>
        <location evidence="7">Nucleus</location>
        <location evidence="7">Nuclear body</location>
    </subcellularLocation>
</comment>
<comment type="function">
    <text evidence="1">May play a role in Cajal bodies formation.</text>
</comment>
<reference evidence="10" key="3">
    <citation type="submission" date="2025-04" db="UniProtKB">
        <authorList>
            <consortium name="RefSeq"/>
        </authorList>
    </citation>
    <scope>IDENTIFICATION</scope>
    <source>
        <strain evidence="10">CBS 781.70</strain>
    </source>
</reference>
<dbReference type="InterPro" id="IPR038916">
    <property type="entry name" value="FAM118"/>
</dbReference>
<evidence type="ECO:0000256" key="7">
    <source>
        <dbReference type="ARBA" id="ARBA00034306"/>
    </source>
</evidence>
<keyword evidence="9" id="KW-1185">Reference proteome</keyword>
<gene>
    <name evidence="8 10" type="ORF">P152DRAFT_511146</name>
</gene>
<dbReference type="OrthoDB" id="6247875at2759"/>
<dbReference type="EMBL" id="ML975150">
    <property type="protein sequence ID" value="KAF1816359.1"/>
    <property type="molecule type" value="Genomic_DNA"/>
</dbReference>
<reference evidence="8 10" key="1">
    <citation type="submission" date="2020-01" db="EMBL/GenBank/DDBJ databases">
        <authorList>
            <consortium name="DOE Joint Genome Institute"/>
            <person name="Haridas S."/>
            <person name="Albert R."/>
            <person name="Binder M."/>
            <person name="Bloem J."/>
            <person name="Labutti K."/>
            <person name="Salamov A."/>
            <person name="Andreopoulos B."/>
            <person name="Baker S.E."/>
            <person name="Barry K."/>
            <person name="Bills G."/>
            <person name="Bluhm B.H."/>
            <person name="Cannon C."/>
            <person name="Castanera R."/>
            <person name="Culley D.E."/>
            <person name="Daum C."/>
            <person name="Ezra D."/>
            <person name="Gonzalez J.B."/>
            <person name="Henrissat B."/>
            <person name="Kuo A."/>
            <person name="Liang C."/>
            <person name="Lipzen A."/>
            <person name="Lutzoni F."/>
            <person name="Magnuson J."/>
            <person name="Mondo S."/>
            <person name="Nolan M."/>
            <person name="Ohm R."/>
            <person name="Pangilinan J."/>
            <person name="Park H.-J."/>
            <person name="Ramirez L."/>
            <person name="Alfaro M."/>
            <person name="Sun H."/>
            <person name="Tritt A."/>
            <person name="Yoshinaga Y."/>
            <person name="Zwiers L.-H."/>
            <person name="Turgeon B.G."/>
            <person name="Goodwin S.B."/>
            <person name="Spatafora J.W."/>
            <person name="Crous P.W."/>
            <person name="Grigoriev I.V."/>
        </authorList>
    </citation>
    <scope>NUCLEOTIDE SEQUENCE</scope>
    <source>
        <strain evidence="8 10">CBS 781.70</strain>
    </source>
</reference>
<sequence>MLLDNNRDGFARSVSGWGMRLAACGCACIKVIYNHFTEDAPGEGRIPSTREHVDLESYAACGSIRSRQMEQSTAEEDRVQLQTINRLKESLRNGCIAIIVGAGITINATVQSSGHPLERITWNGLVKHGLDYLVTNQYVDRKNRQVKCALDLLESEDTEDLLLAAHILREKLDRSSQLPTWLESVFGDLYGDVRYPAILDALRALHKKRALLLTTNYDDLLEKHCELPRIGRSSRNNVAKFRRGELDGVFHVHGSFHDPEEVVLGSIDYFKVKQSEAVQDLLRTYLQDKTILFVGCGSGLEDPNFNELLRKASEQQRDLPNRHCLLIRDGDSIRYNPLVSVKYGSSYGGLAPFLHRLASETPDESMTGEVVSLSDHQKEILLKSLRFDQMDARQMQSGTPSRWTTVNTLVVVP</sequence>
<dbReference type="PANTHER" id="PTHR28623:SF1">
    <property type="entry name" value="PROTEIN FAM118B"/>
    <property type="match status" value="1"/>
</dbReference>
<evidence type="ECO:0000256" key="3">
    <source>
        <dbReference type="ARBA" id="ARBA00014026"/>
    </source>
</evidence>
<reference evidence="10" key="2">
    <citation type="submission" date="2020-04" db="EMBL/GenBank/DDBJ databases">
        <authorList>
            <consortium name="NCBI Genome Project"/>
        </authorList>
    </citation>
    <scope>NUCLEOTIDE SEQUENCE</scope>
    <source>
        <strain evidence="10">CBS 781.70</strain>
    </source>
</reference>
<dbReference type="SUPFAM" id="SSF52467">
    <property type="entry name" value="DHS-like NAD/FAD-binding domain"/>
    <property type="match status" value="1"/>
</dbReference>
<organism evidence="8">
    <name type="scientific">Eremomyces bilateralis CBS 781.70</name>
    <dbReference type="NCBI Taxonomy" id="1392243"/>
    <lineage>
        <taxon>Eukaryota</taxon>
        <taxon>Fungi</taxon>
        <taxon>Dikarya</taxon>
        <taxon>Ascomycota</taxon>
        <taxon>Pezizomycotina</taxon>
        <taxon>Dothideomycetes</taxon>
        <taxon>Dothideomycetes incertae sedis</taxon>
        <taxon>Eremomycetales</taxon>
        <taxon>Eremomycetaceae</taxon>
        <taxon>Eremomyces</taxon>
    </lineage>
</organism>
<keyword evidence="4" id="KW-0597">Phosphoprotein</keyword>
<dbReference type="GeneID" id="54423272"/>
<evidence type="ECO:0000313" key="8">
    <source>
        <dbReference type="EMBL" id="KAF1816359.1"/>
    </source>
</evidence>
<dbReference type="Pfam" id="PF13289">
    <property type="entry name" value="SIR2_2"/>
    <property type="match status" value="1"/>
</dbReference>
<dbReference type="AlphaFoldDB" id="A0A6G1GER4"/>
<evidence type="ECO:0000256" key="5">
    <source>
        <dbReference type="ARBA" id="ARBA00022990"/>
    </source>
</evidence>
<evidence type="ECO:0000313" key="10">
    <source>
        <dbReference type="RefSeq" id="XP_033537990.1"/>
    </source>
</evidence>
<evidence type="ECO:0000313" key="9">
    <source>
        <dbReference type="Proteomes" id="UP000504638"/>
    </source>
</evidence>
<comment type="similarity">
    <text evidence="2">Belongs to the FAM118 family.</text>
</comment>
<accession>A0A6G1GER4</accession>
<evidence type="ECO:0000256" key="4">
    <source>
        <dbReference type="ARBA" id="ARBA00022553"/>
    </source>
</evidence>
<keyword evidence="6" id="KW-0539">Nucleus</keyword>
<keyword evidence="5" id="KW-0007">Acetylation</keyword>
<dbReference type="GO" id="GO:0016604">
    <property type="term" value="C:nuclear body"/>
    <property type="evidence" value="ECO:0007669"/>
    <property type="project" value="UniProtKB-SubCell"/>
</dbReference>
<dbReference type="RefSeq" id="XP_033537990.1">
    <property type="nucleotide sequence ID" value="XM_033682702.1"/>
</dbReference>
<protein>
    <recommendedName>
        <fullName evidence="3">Protein FAM118B</fullName>
    </recommendedName>
</protein>
<name>A0A6G1GER4_9PEZI</name>